<accession>A0A8J7YM70</accession>
<dbReference type="Proteomes" id="UP000783863">
    <property type="component" value="Unassembled WGS sequence"/>
</dbReference>
<keyword evidence="1" id="KW-0472">Membrane</keyword>
<sequence length="86" mass="9316">MFGKIDIEDALAGIVFTAIAFVTNGIVQISMLGYDLGSTVFTLAGTEQAQSIQGVHIRLSREFARDTEGLAGSEQTRSVCELRRVH</sequence>
<name>A0A8J7YM70_9EURY</name>
<feature type="transmembrane region" description="Helical" evidence="1">
    <location>
        <begin position="12"/>
        <end position="34"/>
    </location>
</feature>
<evidence type="ECO:0000313" key="3">
    <source>
        <dbReference type="Proteomes" id="UP000783863"/>
    </source>
</evidence>
<keyword evidence="1" id="KW-0812">Transmembrane</keyword>
<dbReference type="EMBL" id="RKLQ01000003">
    <property type="protein sequence ID" value="MBX0305359.1"/>
    <property type="molecule type" value="Genomic_DNA"/>
</dbReference>
<dbReference type="InterPro" id="IPR058336">
    <property type="entry name" value="VP3-like_halobact-type"/>
</dbReference>
<keyword evidence="1" id="KW-1133">Transmembrane helix</keyword>
<protein>
    <submittedName>
        <fullName evidence="2">Uncharacterized protein</fullName>
    </submittedName>
</protein>
<evidence type="ECO:0000256" key="1">
    <source>
        <dbReference type="SAM" id="Phobius"/>
    </source>
</evidence>
<reference evidence="2" key="1">
    <citation type="submission" date="2021-06" db="EMBL/GenBank/DDBJ databases">
        <title>Halomicroarcula sp. F24A a new haloarchaeum isolated from saline soil.</title>
        <authorList>
            <person name="Duran-Viseras A."/>
            <person name="Sanchez-Porro C."/>
            <person name="Ventosa A."/>
        </authorList>
    </citation>
    <scope>NUCLEOTIDE SEQUENCE</scope>
    <source>
        <strain evidence="2">F24A</strain>
    </source>
</reference>
<comment type="caution">
    <text evidence="2">The sequence shown here is derived from an EMBL/GenBank/DDBJ whole genome shotgun (WGS) entry which is preliminary data.</text>
</comment>
<evidence type="ECO:0000313" key="2">
    <source>
        <dbReference type="EMBL" id="MBX0305359.1"/>
    </source>
</evidence>
<keyword evidence="3" id="KW-1185">Reference proteome</keyword>
<gene>
    <name evidence="2" type="ORF">EGD98_16995</name>
</gene>
<organism evidence="2 3">
    <name type="scientific">Haloarcula salinisoli</name>
    <dbReference type="NCBI Taxonomy" id="2487746"/>
    <lineage>
        <taxon>Archaea</taxon>
        <taxon>Methanobacteriati</taxon>
        <taxon>Methanobacteriota</taxon>
        <taxon>Stenosarchaea group</taxon>
        <taxon>Halobacteria</taxon>
        <taxon>Halobacteriales</taxon>
        <taxon>Haloarculaceae</taxon>
        <taxon>Haloarcula</taxon>
    </lineage>
</organism>
<dbReference type="Pfam" id="PF26064">
    <property type="entry name" value="DUF8023"/>
    <property type="match status" value="1"/>
</dbReference>
<dbReference type="RefSeq" id="WP_220589660.1">
    <property type="nucleotide sequence ID" value="NZ_RKLQ01000003.1"/>
</dbReference>
<dbReference type="AlphaFoldDB" id="A0A8J7YM70"/>
<proteinExistence type="predicted"/>